<feature type="transmembrane region" description="Helical" evidence="11">
    <location>
        <begin position="449"/>
        <end position="470"/>
    </location>
</feature>
<evidence type="ECO:0000256" key="1">
    <source>
        <dbReference type="ARBA" id="ARBA00004141"/>
    </source>
</evidence>
<comment type="similarity">
    <text evidence="2">Belongs to the ABC transporter superfamily. ABCG family. PDR (TC 3.A.1.205) subfamily.</text>
</comment>
<feature type="transmembrane region" description="Helical" evidence="11">
    <location>
        <begin position="1120"/>
        <end position="1138"/>
    </location>
</feature>
<comment type="caution">
    <text evidence="13">The sequence shown here is derived from an EMBL/GenBank/DDBJ whole genome shotgun (WGS) entry which is preliminary data.</text>
</comment>
<dbReference type="GO" id="GO:0005524">
    <property type="term" value="F:ATP binding"/>
    <property type="evidence" value="ECO:0007669"/>
    <property type="project" value="UniProtKB-KW"/>
</dbReference>
<keyword evidence="6" id="KW-0067">ATP-binding</keyword>
<feature type="transmembrane region" description="Helical" evidence="11">
    <location>
        <begin position="663"/>
        <end position="683"/>
    </location>
</feature>
<dbReference type="Pfam" id="PF19055">
    <property type="entry name" value="ABC2_membrane_7"/>
    <property type="match status" value="1"/>
</dbReference>
<feature type="transmembrane region" description="Helical" evidence="11">
    <location>
        <begin position="1158"/>
        <end position="1188"/>
    </location>
</feature>
<feature type="domain" description="ABC transporter" evidence="12">
    <location>
        <begin position="54"/>
        <end position="304"/>
    </location>
</feature>
<dbReference type="InterPro" id="IPR010929">
    <property type="entry name" value="PDR_CDR_ABC"/>
</dbReference>
<dbReference type="InterPro" id="IPR034003">
    <property type="entry name" value="ABCG_PDR_2"/>
</dbReference>
<evidence type="ECO:0000256" key="10">
    <source>
        <dbReference type="SAM" id="MobiDB-lite"/>
    </source>
</evidence>
<feature type="transmembrane region" description="Helical" evidence="11">
    <location>
        <begin position="1087"/>
        <end position="1108"/>
    </location>
</feature>
<dbReference type="Pfam" id="PF06422">
    <property type="entry name" value="PDR_CDR"/>
    <property type="match status" value="2"/>
</dbReference>
<feature type="region of interest" description="Disordered" evidence="10">
    <location>
        <begin position="366"/>
        <end position="386"/>
    </location>
</feature>
<feature type="transmembrane region" description="Helical" evidence="11">
    <location>
        <begin position="1208"/>
        <end position="1231"/>
    </location>
</feature>
<evidence type="ECO:0000256" key="5">
    <source>
        <dbReference type="ARBA" id="ARBA00022741"/>
    </source>
</evidence>
<feature type="transmembrane region" description="Helical" evidence="11">
    <location>
        <begin position="491"/>
        <end position="514"/>
    </location>
</feature>
<dbReference type="PROSITE" id="PS00211">
    <property type="entry name" value="ABC_TRANSPORTER_1"/>
    <property type="match status" value="1"/>
</dbReference>
<feature type="transmembrane region" description="Helical" evidence="11">
    <location>
        <begin position="1243"/>
        <end position="1265"/>
    </location>
</feature>
<dbReference type="InterPro" id="IPR034001">
    <property type="entry name" value="ABCG_PDR_1"/>
</dbReference>
<feature type="transmembrane region" description="Helical" evidence="11">
    <location>
        <begin position="417"/>
        <end position="437"/>
    </location>
</feature>
<keyword evidence="8 11" id="KW-0472">Membrane</keyword>
<evidence type="ECO:0000256" key="6">
    <source>
        <dbReference type="ARBA" id="ARBA00022840"/>
    </source>
</evidence>
<feature type="domain" description="ABC transporter" evidence="12">
    <location>
        <begin position="724"/>
        <end position="988"/>
    </location>
</feature>
<feature type="transmembrane region" description="Helical" evidence="11">
    <location>
        <begin position="559"/>
        <end position="578"/>
    </location>
</feature>
<dbReference type="InterPro" id="IPR043926">
    <property type="entry name" value="ABCG_dom"/>
</dbReference>
<evidence type="ECO:0000256" key="4">
    <source>
        <dbReference type="ARBA" id="ARBA00022692"/>
    </source>
</evidence>
<protein>
    <recommendedName>
        <fullName evidence="12">ABC transporter domain-containing protein</fullName>
    </recommendedName>
</protein>
<keyword evidence="5" id="KW-0547">Nucleotide-binding</keyword>
<dbReference type="Gene3D" id="3.40.50.300">
    <property type="entry name" value="P-loop containing nucleotide triphosphate hydrolases"/>
    <property type="match status" value="2"/>
</dbReference>
<dbReference type="SMART" id="SM00382">
    <property type="entry name" value="AAA"/>
    <property type="match status" value="2"/>
</dbReference>
<name>A0A8K0NQB2_9TREE</name>
<evidence type="ECO:0000313" key="13">
    <source>
        <dbReference type="EMBL" id="KAG7531981.1"/>
    </source>
</evidence>
<evidence type="ECO:0000313" key="14">
    <source>
        <dbReference type="Proteomes" id="UP000812966"/>
    </source>
</evidence>
<keyword evidence="14" id="KW-1185">Reference proteome</keyword>
<dbReference type="PANTHER" id="PTHR19241">
    <property type="entry name" value="ATP-BINDING CASSETTE TRANSPORTER"/>
    <property type="match status" value="1"/>
</dbReference>
<accession>A0A8K0NQB2</accession>
<dbReference type="GO" id="GO:0140359">
    <property type="term" value="F:ABC-type transporter activity"/>
    <property type="evidence" value="ECO:0007669"/>
    <property type="project" value="InterPro"/>
</dbReference>
<feature type="transmembrane region" description="Helical" evidence="11">
    <location>
        <begin position="1361"/>
        <end position="1382"/>
    </location>
</feature>
<dbReference type="InterPro" id="IPR013525">
    <property type="entry name" value="ABC2_TM"/>
</dbReference>
<dbReference type="FunFam" id="3.40.50.300:FF:000054">
    <property type="entry name" value="ABC multidrug transporter atrF"/>
    <property type="match status" value="1"/>
</dbReference>
<dbReference type="Proteomes" id="UP000812966">
    <property type="component" value="Unassembled WGS sequence"/>
</dbReference>
<dbReference type="GO" id="GO:0016887">
    <property type="term" value="F:ATP hydrolysis activity"/>
    <property type="evidence" value="ECO:0007669"/>
    <property type="project" value="InterPro"/>
</dbReference>
<organism evidence="13 14">
    <name type="scientific">Filobasidium floriforme</name>
    <dbReference type="NCBI Taxonomy" id="5210"/>
    <lineage>
        <taxon>Eukaryota</taxon>
        <taxon>Fungi</taxon>
        <taxon>Dikarya</taxon>
        <taxon>Basidiomycota</taxon>
        <taxon>Agaricomycotina</taxon>
        <taxon>Tremellomycetes</taxon>
        <taxon>Filobasidiales</taxon>
        <taxon>Filobasidiaceae</taxon>
        <taxon>Filobasidium</taxon>
    </lineage>
</organism>
<gene>
    <name evidence="13" type="ORF">FFLO_03988</name>
</gene>
<dbReference type="Pfam" id="PF01061">
    <property type="entry name" value="ABC2_membrane"/>
    <property type="match status" value="2"/>
</dbReference>
<dbReference type="Pfam" id="PF14510">
    <property type="entry name" value="ABC_trans_N"/>
    <property type="match status" value="1"/>
</dbReference>
<proteinExistence type="inferred from homology"/>
<dbReference type="Pfam" id="PF00005">
    <property type="entry name" value="ABC_tran"/>
    <property type="match status" value="2"/>
</dbReference>
<evidence type="ECO:0000259" key="12">
    <source>
        <dbReference type="PROSITE" id="PS50893"/>
    </source>
</evidence>
<dbReference type="InterPro" id="IPR003439">
    <property type="entry name" value="ABC_transporter-like_ATP-bd"/>
</dbReference>
<dbReference type="GO" id="GO:0016020">
    <property type="term" value="C:membrane"/>
    <property type="evidence" value="ECO:0007669"/>
    <property type="project" value="UniProtKB-SubCell"/>
</dbReference>
<dbReference type="CDD" id="cd03232">
    <property type="entry name" value="ABCG_PDR_domain2"/>
    <property type="match status" value="1"/>
</dbReference>
<comment type="catalytic activity">
    <reaction evidence="9">
        <text>itraconazole(in) + ATP + H2O = itraconazole(out) + ADP + phosphate + H(+)</text>
        <dbReference type="Rhea" id="RHEA:33503"/>
        <dbReference type="ChEBI" id="CHEBI:6076"/>
        <dbReference type="ChEBI" id="CHEBI:15377"/>
        <dbReference type="ChEBI" id="CHEBI:15378"/>
        <dbReference type="ChEBI" id="CHEBI:30616"/>
        <dbReference type="ChEBI" id="CHEBI:43474"/>
        <dbReference type="ChEBI" id="CHEBI:456216"/>
    </reaction>
    <physiologicalReaction direction="left-to-right" evidence="9">
        <dbReference type="Rhea" id="RHEA:33504"/>
    </physiologicalReaction>
</comment>
<evidence type="ECO:0000256" key="7">
    <source>
        <dbReference type="ARBA" id="ARBA00022989"/>
    </source>
</evidence>
<evidence type="ECO:0000256" key="9">
    <source>
        <dbReference type="ARBA" id="ARBA00051750"/>
    </source>
</evidence>
<keyword evidence="7 11" id="KW-1133">Transmembrane helix</keyword>
<evidence type="ECO:0000256" key="11">
    <source>
        <dbReference type="SAM" id="Phobius"/>
    </source>
</evidence>
<dbReference type="InterPro" id="IPR017871">
    <property type="entry name" value="ABC_transporter-like_CS"/>
</dbReference>
<reference evidence="13" key="1">
    <citation type="submission" date="2020-04" db="EMBL/GenBank/DDBJ databases">
        <title>Analysis of mating type loci in Filobasidium floriforme.</title>
        <authorList>
            <person name="Nowrousian M."/>
        </authorList>
    </citation>
    <scope>NUCLEOTIDE SEQUENCE</scope>
    <source>
        <strain evidence="13">CBS 6242</strain>
    </source>
</reference>
<dbReference type="PROSITE" id="PS50893">
    <property type="entry name" value="ABC_TRANSPORTER_2"/>
    <property type="match status" value="2"/>
</dbReference>
<dbReference type="SUPFAM" id="SSF52540">
    <property type="entry name" value="P-loop containing nucleoside triphosphate hydrolases"/>
    <property type="match status" value="2"/>
</dbReference>
<sequence length="1391" mass="154728">MGWARRIMDIYRRDAENNPLRSVGVSFKNLSVFGYGSDSEYQPTVANIVLSLASQVRQLVSSNKRKVSILNNFDGLLEAGEMLVVLGPPGSGCSTFLKTLAGEMNGIYRSEESMLNYQGITPEIMHQAYRGEAIYCAEVESNFATLTVGDTLQFAAESRCPKNPPGGVSRKEFALHMRNVVMALLGIIHTVNTKVGSDVVRGVSGGERKRVSIAEVLLADSPLQCWDNSTRGLDSATAVEFCNTLRMSSDLANVTAVVAIYQAPQSAYDMFDKVSVLYESEQIFFGRTNEAKRYFEKMGYECKPGQSTPDFLTSLTNASERITRAGFEGKVPKNPSEFVRYWKQSSEYSQLLSDIDAYNARHPIGGGTSDAFSTSRRAQQADGKRRNSPYTLTYTQQVKLCLRRSFWRIAAEPAQPVFELSANVVMSLAFSSVFYNLSDDTASFQQRAGVIFLAMLLAAFASALEIMVLYEQRPIVEKHARYAFIHPSAEAWASLISSLPYKVVNATLTSLVYYFMANLNRQPGNFFFFLFLAFLLTMAMSLFFRAVSALSRSMIQAMVPAGLLIVAMITFSGFVIPYDDMRGWSKWIIWLDPFYYAFEALLINEFSGRYFPCSDIVPSGPGYPDSTSEFATCSTQGSVPGRPLVFGDDFIRVTYNYQTGNKWRNVGILFAFNFGLLVIYMIAAELVTAKKSKGEVLVWPRSRSKDAMDTRNGDIEHASKEMPVRADDLTNHRSDALASLPKQAVFSWSNICYDIKIKGNERRILDHVDGWVKPGQLTALMGVSGAGKTTLLDLLATRITMGVVTGETLVDGRPIDASFQRKTGYVQQQDLHLPSSTVREALAFSALLRQPASVSCEAKLAHVEEVLELLEMSAYADAVVGVPGEGLNVEQRKRLTIGVELAAKPDLLLFLDEPTSGLDSQTSWSICSLLVKLSQSGQAILCTIHQPSAQLFERFDRLLFLAKGGRTVYFGEVGKGSRTLVDYFVRNGAKPCPEDANPAEWMLQAIGAAPGHKTDVDWPRVWQDSEEKREVKRELEVMRSVPLKEVVSGQSVEDDASRGEFASTYRTQFIEVTKRVAQFYWRNPTYIYSKLILVIGTGLFIGLCFFKTETTSRQELLNKILSIFVLYSIFGQIVEQILPEFVSQRALYEVRERPSKTYAWPVFLAANILIESVFNLITAIPLFIVWYYPVGLNENGSASGTTHERGGLMLLFIVQFMVFSGTFGYLMIAAVDLPEIAGAIMNLLFVMSLVFCGVLAPPSTLPGFWKFMYRVSPFTYLAEGMLVTGLSQVSVTCSDREIVRITAPPGQTCVGYLADYISTAGGYLVSSSTSPSEECLFCPLSTSDDFLSTYGMSYTNRWRDFGIVFAYIGFNIVATFALYKWFRVVSRGRHD</sequence>
<evidence type="ECO:0000256" key="8">
    <source>
        <dbReference type="ARBA" id="ARBA00023136"/>
    </source>
</evidence>
<keyword evidence="3" id="KW-0813">Transport</keyword>
<comment type="subcellular location">
    <subcellularLocation>
        <location evidence="1">Membrane</location>
        <topology evidence="1">Multi-pass membrane protein</topology>
    </subcellularLocation>
</comment>
<dbReference type="EMBL" id="JABELV010000078">
    <property type="protein sequence ID" value="KAG7531981.1"/>
    <property type="molecule type" value="Genomic_DNA"/>
</dbReference>
<evidence type="ECO:0000256" key="2">
    <source>
        <dbReference type="ARBA" id="ARBA00006012"/>
    </source>
</evidence>
<evidence type="ECO:0000256" key="3">
    <source>
        <dbReference type="ARBA" id="ARBA00022448"/>
    </source>
</evidence>
<feature type="transmembrane region" description="Helical" evidence="11">
    <location>
        <begin position="526"/>
        <end position="547"/>
    </location>
</feature>
<dbReference type="CDD" id="cd03233">
    <property type="entry name" value="ABCG_PDR_domain1"/>
    <property type="match status" value="1"/>
</dbReference>
<dbReference type="InterPro" id="IPR029481">
    <property type="entry name" value="ABC_trans_N"/>
</dbReference>
<keyword evidence="4 11" id="KW-0812">Transmembrane</keyword>
<dbReference type="InterPro" id="IPR003593">
    <property type="entry name" value="AAA+_ATPase"/>
</dbReference>
<dbReference type="InterPro" id="IPR027417">
    <property type="entry name" value="P-loop_NTPase"/>
</dbReference>